<dbReference type="Proteomes" id="UP000095454">
    <property type="component" value="Unassembled WGS sequence"/>
</dbReference>
<gene>
    <name evidence="3" type="ORF">ERS852514_01913</name>
</gene>
<dbReference type="SUPFAM" id="SSF46785">
    <property type="entry name" value="Winged helix' DNA-binding domain"/>
    <property type="match status" value="1"/>
</dbReference>
<dbReference type="InterPro" id="IPR011335">
    <property type="entry name" value="Restrct_endonuc-II-like"/>
</dbReference>
<dbReference type="RefSeq" id="WP_055252697.1">
    <property type="nucleotide sequence ID" value="NZ_CABIXX010000067.1"/>
</dbReference>
<dbReference type="InterPro" id="IPR004256">
    <property type="entry name" value="DUF234"/>
</dbReference>
<dbReference type="GO" id="GO:0006355">
    <property type="term" value="P:regulation of DNA-templated transcription"/>
    <property type="evidence" value="ECO:0007669"/>
    <property type="project" value="InterPro"/>
</dbReference>
<dbReference type="PANTHER" id="PTHR34704:SF1">
    <property type="entry name" value="ATPASE"/>
    <property type="match status" value="1"/>
</dbReference>
<sequence>MFIGRTVEMSELNRLYDTGSFEMPVIYGRRRVGKTRLITEFIQGKKAIYFQARRTNAEANLHGFSQAILAGSVGAADVSFRSFDEAFDALATMARTERLVVVIDEYPYLAQSNPEISSLLQDKIDHLYKETRLMLILCGSSLSFMEEQVLGYESPLYGRRTAQFKIMPLDFTTTLGLWQSMSREDAAVCYGMTGGIPAYIEKVDPAAPLKDNIKRLFLTPTGYLFEEPSNLLLQECRNPEQYDAIVQAIAQGRSRISEIASSTGIPASNVKSYVDKLASLGIVERELPLNETSNKRAVYLLSDQMFRFWYKFVPQNIGLIQNDMAEMAYKRIESHVSDYMGTVFELICRQYVYELARAGRLDVVPASVGRWWGTDNRTHTQEEIDLIVDDGEGTALFAECKWRNEPVGEDVLQKLVHRSELFRRQRKSYALFSKSGFTQGCRDAADSRGDVKLISFAEMCERR</sequence>
<dbReference type="Gene3D" id="1.10.10.10">
    <property type="entry name" value="Winged helix-like DNA-binding domain superfamily/Winged helix DNA-binding domain"/>
    <property type="match status" value="1"/>
</dbReference>
<name>A0A174N2R5_9ACTN</name>
<proteinExistence type="predicted"/>
<dbReference type="SUPFAM" id="SSF52980">
    <property type="entry name" value="Restriction endonuclease-like"/>
    <property type="match status" value="1"/>
</dbReference>
<evidence type="ECO:0000313" key="4">
    <source>
        <dbReference type="Proteomes" id="UP000095454"/>
    </source>
</evidence>
<dbReference type="PANTHER" id="PTHR34704">
    <property type="entry name" value="ATPASE"/>
    <property type="match status" value="1"/>
</dbReference>
<evidence type="ECO:0000313" key="3">
    <source>
        <dbReference type="EMBL" id="CUP41651.1"/>
    </source>
</evidence>
<evidence type="ECO:0000259" key="1">
    <source>
        <dbReference type="Pfam" id="PF01637"/>
    </source>
</evidence>
<organism evidence="3 4">
    <name type="scientific">Collinsella aerofaciens</name>
    <dbReference type="NCBI Taxonomy" id="74426"/>
    <lineage>
        <taxon>Bacteria</taxon>
        <taxon>Bacillati</taxon>
        <taxon>Actinomycetota</taxon>
        <taxon>Coriobacteriia</taxon>
        <taxon>Coriobacteriales</taxon>
        <taxon>Coriobacteriaceae</taxon>
        <taxon>Collinsella</taxon>
    </lineage>
</organism>
<protein>
    <submittedName>
        <fullName evidence="3">Predicted ATPase (AAA+ superfamily)</fullName>
    </submittedName>
</protein>
<dbReference type="Gene3D" id="3.40.50.300">
    <property type="entry name" value="P-loop containing nucleotide triphosphate hydrolases"/>
    <property type="match status" value="1"/>
</dbReference>
<dbReference type="GO" id="GO:0003677">
    <property type="term" value="F:DNA binding"/>
    <property type="evidence" value="ECO:0007669"/>
    <property type="project" value="InterPro"/>
</dbReference>
<dbReference type="SUPFAM" id="SSF52540">
    <property type="entry name" value="P-loop containing nucleoside triphosphate hydrolases"/>
    <property type="match status" value="1"/>
</dbReference>
<dbReference type="EMBL" id="CZAQ01000067">
    <property type="protein sequence ID" value="CUP41651.1"/>
    <property type="molecule type" value="Genomic_DNA"/>
</dbReference>
<feature type="domain" description="ATPase" evidence="1">
    <location>
        <begin position="2"/>
        <end position="203"/>
    </location>
</feature>
<dbReference type="GO" id="GO:0005524">
    <property type="term" value="F:ATP binding"/>
    <property type="evidence" value="ECO:0007669"/>
    <property type="project" value="InterPro"/>
</dbReference>
<reference evidence="3 4" key="1">
    <citation type="submission" date="2015-09" db="EMBL/GenBank/DDBJ databases">
        <authorList>
            <consortium name="Pathogen Informatics"/>
        </authorList>
    </citation>
    <scope>NUCLEOTIDE SEQUENCE [LARGE SCALE GENOMIC DNA]</scope>
    <source>
        <strain evidence="3 4">2789STDY5834902</strain>
    </source>
</reference>
<dbReference type="InterPro" id="IPR011991">
    <property type="entry name" value="ArsR-like_HTH"/>
</dbReference>
<dbReference type="Pfam" id="PF03008">
    <property type="entry name" value="DUF234"/>
    <property type="match status" value="1"/>
</dbReference>
<dbReference type="InterPro" id="IPR036388">
    <property type="entry name" value="WH-like_DNA-bd_sf"/>
</dbReference>
<accession>A0A174N2R5</accession>
<dbReference type="InterPro" id="IPR036390">
    <property type="entry name" value="WH_DNA-bd_sf"/>
</dbReference>
<evidence type="ECO:0000259" key="2">
    <source>
        <dbReference type="Pfam" id="PF03008"/>
    </source>
</evidence>
<dbReference type="AlphaFoldDB" id="A0A174N2R5"/>
<dbReference type="CDD" id="cd00090">
    <property type="entry name" value="HTH_ARSR"/>
    <property type="match status" value="1"/>
</dbReference>
<dbReference type="Pfam" id="PF01637">
    <property type="entry name" value="ATPase_2"/>
    <property type="match status" value="1"/>
</dbReference>
<dbReference type="InterPro" id="IPR027417">
    <property type="entry name" value="P-loop_NTPase"/>
</dbReference>
<dbReference type="InterPro" id="IPR011579">
    <property type="entry name" value="ATPase_dom"/>
</dbReference>
<feature type="domain" description="DUF234" evidence="2">
    <location>
        <begin position="309"/>
        <end position="404"/>
    </location>
</feature>